<evidence type="ECO:0000313" key="3">
    <source>
        <dbReference type="Proteomes" id="UP000005756"/>
    </source>
</evidence>
<accession>A0A7U9BY88</accession>
<dbReference type="Proteomes" id="UP000005756">
    <property type="component" value="Unassembled WGS sequence"/>
</dbReference>
<evidence type="ECO:0000313" key="2">
    <source>
        <dbReference type="EMBL" id="EHJ91475.1"/>
    </source>
</evidence>
<dbReference type="Pfam" id="PF15956">
    <property type="entry name" value="DUF4760"/>
    <property type="match status" value="1"/>
</dbReference>
<proteinExistence type="predicted"/>
<keyword evidence="1" id="KW-0812">Transmembrane</keyword>
<dbReference type="InterPro" id="IPR031876">
    <property type="entry name" value="DUF4760"/>
</dbReference>
<gene>
    <name evidence="2" type="ORF">KUC_3025</name>
</gene>
<dbReference type="EMBL" id="JH393259">
    <property type="protein sequence ID" value="EHJ91475.1"/>
    <property type="molecule type" value="Genomic_DNA"/>
</dbReference>
<protein>
    <recommendedName>
        <fullName evidence="4">DUF1266 domain-containing protein</fullName>
    </recommendedName>
</protein>
<organism evidence="2 3">
    <name type="scientific">Vreelandella boliviensis LC1</name>
    <dbReference type="NCBI Taxonomy" id="1072583"/>
    <lineage>
        <taxon>Bacteria</taxon>
        <taxon>Pseudomonadati</taxon>
        <taxon>Pseudomonadota</taxon>
        <taxon>Gammaproteobacteria</taxon>
        <taxon>Oceanospirillales</taxon>
        <taxon>Halomonadaceae</taxon>
        <taxon>Vreelandella</taxon>
    </lineage>
</organism>
<dbReference type="AlphaFoldDB" id="A0A7U9BY88"/>
<keyword evidence="1" id="KW-0472">Membrane</keyword>
<feature type="transmembrane region" description="Helical" evidence="1">
    <location>
        <begin position="84"/>
        <end position="102"/>
    </location>
</feature>
<keyword evidence="1" id="KW-1133">Transmembrane helix</keyword>
<evidence type="ECO:0008006" key="4">
    <source>
        <dbReference type="Google" id="ProtNLM"/>
    </source>
</evidence>
<feature type="transmembrane region" description="Helical" evidence="1">
    <location>
        <begin position="60"/>
        <end position="78"/>
    </location>
</feature>
<sequence>MEAYVDNTEEDPRKQVRKKLDDQVTQFFSRASDEQGNPGIYGNKRQFKKLQNNVTRSMRFAWFFFIIIILLIILSFFFDTVVLVMPFTVMLSVSIALHIGLMQLKGHVYRAQVDHATKLAERAPDIIDFGMGFKDLYTHLHENAVHYACTDASNDYKKSPWRQCLDDLHTLAEKNPFCLAELSKKLHTDSTHGSEQKNVRRVLAFYETAAIAIRYGHADEAVLWEQFNAPALDHYIRSTPLIIAAYIHHEQSDFHRGAESLGLPYEHYETWLYWRTKKDKMLNDMVIDLRIIREQVVSSVLDANFNS</sequence>
<reference evidence="2 3" key="1">
    <citation type="submission" date="2011-10" db="EMBL/GenBank/DDBJ databases">
        <authorList>
            <person name="Quillaguamn J."/>
            <person name="Guzmn D."/>
            <person name="Balderrama-Subieta A."/>
            <person name="Cardona-Ortuo C."/>
            <person name="Guevara-Martnez M."/>
            <person name="Callisaya-Quispe N."/>
        </authorList>
    </citation>
    <scope>NUCLEOTIDE SEQUENCE [LARGE SCALE GENOMIC DNA]</scope>
    <source>
        <strain evidence="2 3">LC1</strain>
    </source>
</reference>
<evidence type="ECO:0000256" key="1">
    <source>
        <dbReference type="SAM" id="Phobius"/>
    </source>
</evidence>
<name>A0A7U9BY88_9GAMM</name>